<dbReference type="Gene3D" id="3.40.50.620">
    <property type="entry name" value="HUPs"/>
    <property type="match status" value="2"/>
</dbReference>
<gene>
    <name evidence="3" type="ORF">SAMN05216201_104255</name>
</gene>
<name>A0A1H6VV54_9PSED</name>
<dbReference type="InterPro" id="IPR014729">
    <property type="entry name" value="Rossmann-like_a/b/a_fold"/>
</dbReference>
<dbReference type="RefSeq" id="WP_090309000.1">
    <property type="nucleotide sequence ID" value="NZ_FNZE01000004.1"/>
</dbReference>
<dbReference type="Pfam" id="PF00582">
    <property type="entry name" value="Usp"/>
    <property type="match status" value="2"/>
</dbReference>
<dbReference type="PANTHER" id="PTHR46268">
    <property type="entry name" value="STRESS RESPONSE PROTEIN NHAX"/>
    <property type="match status" value="1"/>
</dbReference>
<dbReference type="STRING" id="915471.SAMN05216201_104255"/>
<dbReference type="Proteomes" id="UP000242930">
    <property type="component" value="Unassembled WGS sequence"/>
</dbReference>
<keyword evidence="4" id="KW-1185">Reference proteome</keyword>
<evidence type="ECO:0000259" key="2">
    <source>
        <dbReference type="Pfam" id="PF00582"/>
    </source>
</evidence>
<protein>
    <submittedName>
        <fullName evidence="3">Nucleotide-binding universal stress protein, UspA family</fullName>
    </submittedName>
</protein>
<dbReference type="AlphaFoldDB" id="A0A1H6VV54"/>
<feature type="domain" description="UspA" evidence="2">
    <location>
        <begin position="182"/>
        <end position="259"/>
    </location>
</feature>
<feature type="domain" description="UspA" evidence="2">
    <location>
        <begin position="1"/>
        <end position="133"/>
    </location>
</feature>
<dbReference type="OrthoDB" id="6872702at2"/>
<dbReference type="SUPFAM" id="SSF52402">
    <property type="entry name" value="Adenine nucleotide alpha hydrolases-like"/>
    <property type="match status" value="2"/>
</dbReference>
<organism evidence="3 4">
    <name type="scientific">Pseudomonas linyingensis</name>
    <dbReference type="NCBI Taxonomy" id="915471"/>
    <lineage>
        <taxon>Bacteria</taxon>
        <taxon>Pseudomonadati</taxon>
        <taxon>Pseudomonadota</taxon>
        <taxon>Gammaproteobacteria</taxon>
        <taxon>Pseudomonadales</taxon>
        <taxon>Pseudomonadaceae</taxon>
        <taxon>Pseudomonas</taxon>
    </lineage>
</organism>
<reference evidence="4" key="1">
    <citation type="submission" date="2016-10" db="EMBL/GenBank/DDBJ databases">
        <authorList>
            <person name="Varghese N."/>
            <person name="Submissions S."/>
        </authorList>
    </citation>
    <scope>NUCLEOTIDE SEQUENCE [LARGE SCALE GENOMIC DNA]</scope>
    <source>
        <strain evidence="4">LMG 25967</strain>
    </source>
</reference>
<evidence type="ECO:0000313" key="3">
    <source>
        <dbReference type="EMBL" id="SEJ08513.1"/>
    </source>
</evidence>
<sequence length="260" mass="28161">MFRHCVAGIDFSAGWDQVQAQLKRMTSLLGIQQLTLVHVDEPRQWTHRDFTDAASGVRLEQVARDVQAGLGIEVHSRLASGFAATAILEVATRQQADLIVVANRSHSRGRDLIMGNVALNLVRLSTPPLLVVPFDMGATNESAPLLLVTDNSPLSSGARTCFAGLLGTRKGRVMLIQRPDQQPTLSEMEDLNALAASHADVTIDSVTGNPVAEICRVAREIEAPLIIFGMRAGTIGQQYHDSLLEDLCRQTLSPVLLIPS</sequence>
<accession>A0A1H6VV54</accession>
<dbReference type="EMBL" id="FNZE01000004">
    <property type="protein sequence ID" value="SEJ08513.1"/>
    <property type="molecule type" value="Genomic_DNA"/>
</dbReference>
<evidence type="ECO:0000256" key="1">
    <source>
        <dbReference type="ARBA" id="ARBA00008791"/>
    </source>
</evidence>
<dbReference type="PANTHER" id="PTHR46268:SF6">
    <property type="entry name" value="UNIVERSAL STRESS PROTEIN UP12"/>
    <property type="match status" value="1"/>
</dbReference>
<comment type="similarity">
    <text evidence="1">Belongs to the universal stress protein A family.</text>
</comment>
<dbReference type="CDD" id="cd00293">
    <property type="entry name" value="USP-like"/>
    <property type="match status" value="1"/>
</dbReference>
<dbReference type="InterPro" id="IPR006016">
    <property type="entry name" value="UspA"/>
</dbReference>
<evidence type="ECO:0000313" key="4">
    <source>
        <dbReference type="Proteomes" id="UP000242930"/>
    </source>
</evidence>
<proteinExistence type="inferred from homology"/>